<dbReference type="EMBL" id="SBIW01000003">
    <property type="protein sequence ID" value="RWY54040.1"/>
    <property type="molecule type" value="Genomic_DNA"/>
</dbReference>
<proteinExistence type="predicted"/>
<dbReference type="InterPro" id="IPR011009">
    <property type="entry name" value="Kinase-like_dom_sf"/>
</dbReference>
<name>A0A3S3UTG3_9SPHI</name>
<evidence type="ECO:0000259" key="1">
    <source>
        <dbReference type="Pfam" id="PF01636"/>
    </source>
</evidence>
<organism evidence="2 3">
    <name type="scientific">Mucilaginibacter gilvus</name>
    <dbReference type="NCBI Taxonomy" id="2305909"/>
    <lineage>
        <taxon>Bacteria</taxon>
        <taxon>Pseudomonadati</taxon>
        <taxon>Bacteroidota</taxon>
        <taxon>Sphingobacteriia</taxon>
        <taxon>Sphingobacteriales</taxon>
        <taxon>Sphingobacteriaceae</taxon>
        <taxon>Mucilaginibacter</taxon>
    </lineage>
</organism>
<gene>
    <name evidence="2" type="ORF">EPL05_08300</name>
</gene>
<reference evidence="2 3" key="1">
    <citation type="submission" date="2019-01" db="EMBL/GenBank/DDBJ databases">
        <title>Mucilaginibacter antarcticum sp. nov., isolated from antarctic soil.</title>
        <authorList>
            <person name="Yan Y.-Q."/>
            <person name="Du Z.-J."/>
        </authorList>
    </citation>
    <scope>NUCLEOTIDE SEQUENCE [LARGE SCALE GENOMIC DNA]</scope>
    <source>
        <strain evidence="2 3">F01003</strain>
    </source>
</reference>
<accession>A0A3S3UTG3</accession>
<keyword evidence="2" id="KW-0808">Transferase</keyword>
<dbReference type="Gene3D" id="3.90.1200.10">
    <property type="match status" value="1"/>
</dbReference>
<keyword evidence="3" id="KW-1185">Reference proteome</keyword>
<dbReference type="SUPFAM" id="SSF56112">
    <property type="entry name" value="Protein kinase-like (PK-like)"/>
    <property type="match status" value="1"/>
</dbReference>
<comment type="caution">
    <text evidence="2">The sequence shown here is derived from an EMBL/GenBank/DDBJ whole genome shotgun (WGS) entry which is preliminary data.</text>
</comment>
<dbReference type="Pfam" id="PF01636">
    <property type="entry name" value="APH"/>
    <property type="match status" value="1"/>
</dbReference>
<dbReference type="Proteomes" id="UP000286701">
    <property type="component" value="Unassembled WGS sequence"/>
</dbReference>
<dbReference type="OrthoDB" id="526037at2"/>
<feature type="domain" description="Aminoglycoside phosphotransferase" evidence="1">
    <location>
        <begin position="27"/>
        <end position="275"/>
    </location>
</feature>
<dbReference type="RefSeq" id="WP_128533475.1">
    <property type="nucleotide sequence ID" value="NZ_SBIW01000003.1"/>
</dbReference>
<dbReference type="PANTHER" id="PTHR21064">
    <property type="entry name" value="AMINOGLYCOSIDE PHOSPHOTRANSFERASE DOMAIN-CONTAINING PROTEIN-RELATED"/>
    <property type="match status" value="1"/>
</dbReference>
<protein>
    <submittedName>
        <fullName evidence="2">Aminoglycoside phosphotransferase family protein</fullName>
    </submittedName>
</protein>
<dbReference type="GO" id="GO:0016740">
    <property type="term" value="F:transferase activity"/>
    <property type="evidence" value="ECO:0007669"/>
    <property type="project" value="UniProtKB-KW"/>
</dbReference>
<sequence length="384" mass="43903">MSLTDPITFNISAIVKNFNVTGEIAEAEAFGNGHINDTFLLKNKDLNSPDYLLQRINHHVFKDVPKLIDNIHLVTSYLKNKMLPGVDPGKNQKVLKLISTTDDKLFYKDEQGNYWRVYIFLAGSRSYDVVLTEQQAYEGGKAFGYFQTLLSDMDPLQLSETIVDFHNIQKRLNDLHIAMEEDVLSRVAGVGAEIDFIREREQGMSVIYNWGRSGLLPKRITHNDTKFNNILFDADDKAECVIDLDTVMSGHVAYDFGDAIRTIINTTVEDEPDLEKIQINIPLFKAYAEGYINEAYAFLTDTEVESLFLGTMLLPYMQGVRFLTDYLQGDTYFKTAYLGHNLVRAKAQFQLLIKLEEQDQLLRQIIANTVADHKRKYKEEKNLG</sequence>
<dbReference type="PANTHER" id="PTHR21064:SF5">
    <property type="entry name" value="SLR1880 PROTEIN"/>
    <property type="match status" value="1"/>
</dbReference>
<dbReference type="InterPro" id="IPR002575">
    <property type="entry name" value="Aminoglycoside_PTrfase"/>
</dbReference>
<evidence type="ECO:0000313" key="2">
    <source>
        <dbReference type="EMBL" id="RWY54040.1"/>
    </source>
</evidence>
<evidence type="ECO:0000313" key="3">
    <source>
        <dbReference type="Proteomes" id="UP000286701"/>
    </source>
</evidence>
<dbReference type="AlphaFoldDB" id="A0A3S3UTG3"/>
<dbReference type="InterPro" id="IPR050249">
    <property type="entry name" value="Pseudomonas-type_ThrB"/>
</dbReference>